<gene>
    <name evidence="2" type="ORF">IWH25_15715</name>
</gene>
<protein>
    <submittedName>
        <fullName evidence="2">DUF2244 domain-containing protein</fullName>
    </submittedName>
</protein>
<keyword evidence="1" id="KW-0472">Membrane</keyword>
<proteinExistence type="predicted"/>
<dbReference type="RefSeq" id="WP_203386707.1">
    <property type="nucleotide sequence ID" value="NZ_CP064781.1"/>
</dbReference>
<keyword evidence="3" id="KW-1185">Reference proteome</keyword>
<accession>A0A974PXA2</accession>
<dbReference type="KEGG" id="ares:IWH25_15715"/>
<keyword evidence="1" id="KW-0812">Transmembrane</keyword>
<reference evidence="2" key="1">
    <citation type="submission" date="2020-11" db="EMBL/GenBank/DDBJ databases">
        <title>Azospira restricta DSM 18626 genome sequence.</title>
        <authorList>
            <person name="Moe W.M."/>
        </authorList>
    </citation>
    <scope>NUCLEOTIDE SEQUENCE</scope>
    <source>
        <strain evidence="2">DSM 18626</strain>
    </source>
</reference>
<dbReference type="Pfam" id="PF10003">
    <property type="entry name" value="DUF2244"/>
    <property type="match status" value="1"/>
</dbReference>
<dbReference type="EMBL" id="CP064781">
    <property type="protein sequence ID" value="QRJ63179.1"/>
    <property type="molecule type" value="Genomic_DNA"/>
</dbReference>
<dbReference type="InterPro" id="IPR019253">
    <property type="entry name" value="DUF2244_TM"/>
</dbReference>
<feature type="transmembrane region" description="Helical" evidence="1">
    <location>
        <begin position="54"/>
        <end position="72"/>
    </location>
</feature>
<sequence length="164" mass="18012">MMECLQHGSPLPFRVTARPGPGVRWPGLRVALAVLLPWFAAAGTFFALHGAWPIVAWMAAALAGLVAAFLHLKRHAGDFERLTLDADRLVVDSHAPGDDRHTEFNSHWVSAALRRVDAAGTRRLVLRAEGKEVAFGRLLSDAELAIVGRELGRRLARLRQWGGR</sequence>
<feature type="transmembrane region" description="Helical" evidence="1">
    <location>
        <begin position="28"/>
        <end position="48"/>
    </location>
</feature>
<evidence type="ECO:0000256" key="1">
    <source>
        <dbReference type="SAM" id="Phobius"/>
    </source>
</evidence>
<evidence type="ECO:0000313" key="3">
    <source>
        <dbReference type="Proteomes" id="UP000663444"/>
    </source>
</evidence>
<name>A0A974PXA2_9RHOO</name>
<dbReference type="AlphaFoldDB" id="A0A974PXA2"/>
<organism evidence="2 3">
    <name type="scientific">Azospira restricta</name>
    <dbReference type="NCBI Taxonomy" id="404405"/>
    <lineage>
        <taxon>Bacteria</taxon>
        <taxon>Pseudomonadati</taxon>
        <taxon>Pseudomonadota</taxon>
        <taxon>Betaproteobacteria</taxon>
        <taxon>Rhodocyclales</taxon>
        <taxon>Rhodocyclaceae</taxon>
        <taxon>Azospira</taxon>
    </lineage>
</organism>
<dbReference type="Proteomes" id="UP000663444">
    <property type="component" value="Chromosome"/>
</dbReference>
<keyword evidence="1" id="KW-1133">Transmembrane helix</keyword>
<evidence type="ECO:0000313" key="2">
    <source>
        <dbReference type="EMBL" id="QRJ63179.1"/>
    </source>
</evidence>